<dbReference type="OrthoDB" id="19653at2759"/>
<evidence type="ECO:0000313" key="8">
    <source>
        <dbReference type="EMBL" id="CAG5109026.1"/>
    </source>
</evidence>
<evidence type="ECO:0000256" key="6">
    <source>
        <dbReference type="RuleBase" id="RU361235"/>
    </source>
</evidence>
<evidence type="ECO:0000256" key="2">
    <source>
        <dbReference type="ARBA" id="ARBA00022487"/>
    </source>
</evidence>
<dbReference type="EMBL" id="CAJNRD030001124">
    <property type="protein sequence ID" value="CAG5109026.1"/>
    <property type="molecule type" value="Genomic_DNA"/>
</dbReference>
<protein>
    <recommendedName>
        <fullName evidence="6">Carboxylic ester hydrolase</fullName>
        <ecNumber evidence="6">3.1.1.-</ecNumber>
    </recommendedName>
</protein>
<dbReference type="Pfam" id="PF00135">
    <property type="entry name" value="COesterase"/>
    <property type="match status" value="1"/>
</dbReference>
<dbReference type="PANTHER" id="PTHR43142">
    <property type="entry name" value="CARBOXYLIC ESTER HYDROLASE"/>
    <property type="match status" value="1"/>
</dbReference>
<keyword evidence="9" id="KW-1185">Reference proteome</keyword>
<organism evidence="8 9">
    <name type="scientific">Cotesia congregata</name>
    <name type="common">Parasitoid wasp</name>
    <name type="synonym">Apanteles congregatus</name>
    <dbReference type="NCBI Taxonomy" id="51543"/>
    <lineage>
        <taxon>Eukaryota</taxon>
        <taxon>Metazoa</taxon>
        <taxon>Ecdysozoa</taxon>
        <taxon>Arthropoda</taxon>
        <taxon>Hexapoda</taxon>
        <taxon>Insecta</taxon>
        <taxon>Pterygota</taxon>
        <taxon>Neoptera</taxon>
        <taxon>Endopterygota</taxon>
        <taxon>Hymenoptera</taxon>
        <taxon>Apocrita</taxon>
        <taxon>Ichneumonoidea</taxon>
        <taxon>Braconidae</taxon>
        <taxon>Microgastrinae</taxon>
        <taxon>Cotesia</taxon>
    </lineage>
</organism>
<reference evidence="8" key="1">
    <citation type="submission" date="2021-04" db="EMBL/GenBank/DDBJ databases">
        <authorList>
            <person name="Chebbi M.A.C M."/>
        </authorList>
    </citation>
    <scope>NUCLEOTIDE SEQUENCE</scope>
</reference>
<evidence type="ECO:0000256" key="5">
    <source>
        <dbReference type="ARBA" id="ARBA00023180"/>
    </source>
</evidence>
<feature type="domain" description="Carboxylesterase type B" evidence="7">
    <location>
        <begin position="1"/>
        <end position="490"/>
    </location>
</feature>
<sequence length="510" mass="58156">IEVQQGLLRGIKEDNINGKSFFAFRAIPYAKPPVGKLRFKVFEPWSGIRDAIKYGNKCAQVTWINSKISGKEDCLYLNVFTTKLNPEVPRAVIVCIHGGNFVCGSGDDDIFGPDYLVEKDIVVVTLNYRIGILGFLNLDNEEASGNQGLKDQVEALKWLKQNISKFGGDPNNITLWGLSAGGASAHYLALSPLAQGWLFHKVIMQSGVAINPWARAPDDMKVKAEKVSAKLGDKINDPKKLVEFLRKVDLYELIKAQESLCTWKDRMFLINHFGPSVDSKSENPFLKVPVEEAAKSGIKVPCIIGHVAHEGMYNLSELLIHPHSKKILEKLNITYKDLKQFFMNDKEISPQNIKDYLNLITAAHFVIDIQRAIKIQSQIMEMPTYMYKFDYYSKKTYIMQKILRIDIEGTCHVEDLPYIFYPKWFTKCGLEPYAPDSIEFLNHQRFLDLWSNFVKTGDPTPTISKILPFKWQPIDNSTQLNCLKISKEFYMTKEPFILDQLAEKNKVNLL</sequence>
<evidence type="ECO:0000313" key="9">
    <source>
        <dbReference type="Proteomes" id="UP000786811"/>
    </source>
</evidence>
<keyword evidence="3 6" id="KW-0378">Hydrolase</keyword>
<dbReference type="PROSITE" id="PS00122">
    <property type="entry name" value="CARBOXYLESTERASE_B_1"/>
    <property type="match status" value="1"/>
</dbReference>
<evidence type="ECO:0000256" key="3">
    <source>
        <dbReference type="ARBA" id="ARBA00022801"/>
    </source>
</evidence>
<proteinExistence type="inferred from homology"/>
<dbReference type="AlphaFoldDB" id="A0A8J2MUW0"/>
<keyword evidence="4" id="KW-1015">Disulfide bond</keyword>
<dbReference type="SUPFAM" id="SSF53474">
    <property type="entry name" value="alpha/beta-Hydrolases"/>
    <property type="match status" value="1"/>
</dbReference>
<dbReference type="Proteomes" id="UP000786811">
    <property type="component" value="Unassembled WGS sequence"/>
</dbReference>
<dbReference type="InterPro" id="IPR029058">
    <property type="entry name" value="AB_hydrolase_fold"/>
</dbReference>
<evidence type="ECO:0000259" key="7">
    <source>
        <dbReference type="Pfam" id="PF00135"/>
    </source>
</evidence>
<dbReference type="GO" id="GO:0052689">
    <property type="term" value="F:carboxylic ester hydrolase activity"/>
    <property type="evidence" value="ECO:0007669"/>
    <property type="project" value="UniProtKB-KW"/>
</dbReference>
<evidence type="ECO:0000256" key="4">
    <source>
        <dbReference type="ARBA" id="ARBA00023157"/>
    </source>
</evidence>
<dbReference type="EC" id="3.1.1.-" evidence="6"/>
<keyword evidence="2" id="KW-0719">Serine esterase</keyword>
<gene>
    <name evidence="8" type="ORF">HICCMSTLAB_LOCUS13662</name>
</gene>
<comment type="caution">
    <text evidence="8">The sequence shown here is derived from an EMBL/GenBank/DDBJ whole genome shotgun (WGS) entry which is preliminary data.</text>
</comment>
<dbReference type="Gene3D" id="3.40.50.1820">
    <property type="entry name" value="alpha/beta hydrolase"/>
    <property type="match status" value="1"/>
</dbReference>
<dbReference type="InterPro" id="IPR019826">
    <property type="entry name" value="Carboxylesterase_B_AS"/>
</dbReference>
<accession>A0A8J2MUW0</accession>
<keyword evidence="5" id="KW-0325">Glycoprotein</keyword>
<name>A0A8J2MUW0_COTCN</name>
<dbReference type="InterPro" id="IPR002018">
    <property type="entry name" value="CarbesteraseB"/>
</dbReference>
<evidence type="ECO:0000256" key="1">
    <source>
        <dbReference type="ARBA" id="ARBA00005964"/>
    </source>
</evidence>
<comment type="similarity">
    <text evidence="1 6">Belongs to the type-B carboxylesterase/lipase family.</text>
</comment>
<dbReference type="PANTHER" id="PTHR43142:SF1">
    <property type="entry name" value="CARBOXYLIC ESTER HYDROLASE"/>
    <property type="match status" value="1"/>
</dbReference>
<feature type="non-terminal residue" evidence="8">
    <location>
        <position position="510"/>
    </location>
</feature>